<dbReference type="GO" id="GO:0003906">
    <property type="term" value="F:DNA-(apurinic or apyrimidinic site) endonuclease activity"/>
    <property type="evidence" value="ECO:0007669"/>
    <property type="project" value="TreeGrafter"/>
</dbReference>
<evidence type="ECO:0000313" key="12">
    <source>
        <dbReference type="Proteomes" id="UP000056466"/>
    </source>
</evidence>
<dbReference type="PROSITE" id="PS00730">
    <property type="entry name" value="AP_NUCLEASE_F2_2"/>
    <property type="match status" value="1"/>
</dbReference>
<protein>
    <recommendedName>
        <fullName evidence="9">Probable endonuclease 4</fullName>
        <ecNumber evidence="9">3.1.21.2</ecNumber>
    </recommendedName>
    <alternativeName>
        <fullName evidence="9">Endodeoxyribonuclease IV</fullName>
    </alternativeName>
    <alternativeName>
        <fullName evidence="9">Endonuclease IV</fullName>
    </alternativeName>
</protein>
<name>A0A0K2BKS5_9GAMM</name>
<dbReference type="PANTHER" id="PTHR21445">
    <property type="entry name" value="ENDONUCLEASE IV ENDODEOXYRIBONUCLEASE IV"/>
    <property type="match status" value="1"/>
</dbReference>
<dbReference type="GO" id="GO:0006284">
    <property type="term" value="P:base-excision repair"/>
    <property type="evidence" value="ECO:0007669"/>
    <property type="project" value="TreeGrafter"/>
</dbReference>
<feature type="binding site" evidence="9">
    <location>
        <position position="180"/>
    </location>
    <ligand>
        <name>Zn(2+)</name>
        <dbReference type="ChEBI" id="CHEBI:29105"/>
        <label>2</label>
    </ligand>
</feature>
<dbReference type="PANTHER" id="PTHR21445:SF0">
    <property type="entry name" value="APURINIC-APYRIMIDINIC ENDONUCLEASE"/>
    <property type="match status" value="1"/>
</dbReference>
<comment type="cofactor">
    <cofactor evidence="9">
        <name>Zn(2+)</name>
        <dbReference type="ChEBI" id="CHEBI:29105"/>
    </cofactor>
    <text evidence="9">Binds 3 Zn(2+) ions.</text>
</comment>
<reference evidence="11 12" key="1">
    <citation type="submission" date="2015-06" db="EMBL/GenBank/DDBJ databases">
        <title>Lineage-specific patterns of genome deterioration in obligate symbionts.</title>
        <authorList>
            <person name="Bennett G.M."/>
            <person name="McCutcheon J.P."/>
            <person name="McDonald B.R."/>
            <person name="Moran N.A."/>
        </authorList>
    </citation>
    <scope>NUCLEOTIDE SEQUENCE [LARGE SCALE GENOMIC DNA]</scope>
    <source>
        <strain evidence="11 12">B-GSS</strain>
    </source>
</reference>
<keyword evidence="3 9" id="KW-0479">Metal-binding</keyword>
<keyword evidence="12" id="KW-1185">Reference proteome</keyword>
<evidence type="ECO:0000256" key="9">
    <source>
        <dbReference type="HAMAP-Rule" id="MF_00152"/>
    </source>
</evidence>
<dbReference type="GO" id="GO:0008081">
    <property type="term" value="F:phosphoric diester hydrolase activity"/>
    <property type="evidence" value="ECO:0007669"/>
    <property type="project" value="TreeGrafter"/>
</dbReference>
<dbReference type="NCBIfam" id="TIGR00587">
    <property type="entry name" value="nfo"/>
    <property type="match status" value="1"/>
</dbReference>
<dbReference type="AlphaFoldDB" id="A0A0K2BKS5"/>
<evidence type="ECO:0000256" key="4">
    <source>
        <dbReference type="ARBA" id="ARBA00022759"/>
    </source>
</evidence>
<dbReference type="PATRIC" id="fig|186490.8.peg.323"/>
<keyword evidence="4 9" id="KW-0255">Endonuclease</keyword>
<organism evidence="11 12">
    <name type="scientific">Candidatus Palibaumannia cicadellinicola</name>
    <dbReference type="NCBI Taxonomy" id="186490"/>
    <lineage>
        <taxon>Bacteria</taxon>
        <taxon>Pseudomonadati</taxon>
        <taxon>Pseudomonadota</taxon>
        <taxon>Gammaproteobacteria</taxon>
        <taxon>Candidatus Palibaumannia</taxon>
    </lineage>
</organism>
<evidence type="ECO:0000313" key="11">
    <source>
        <dbReference type="EMBL" id="AKZ65935.1"/>
    </source>
</evidence>
<feature type="binding site" evidence="9">
    <location>
        <position position="146"/>
    </location>
    <ligand>
        <name>Zn(2+)</name>
        <dbReference type="ChEBI" id="CHEBI:29105"/>
        <label>2</label>
    </ligand>
</feature>
<dbReference type="SUPFAM" id="SSF51658">
    <property type="entry name" value="Xylose isomerase-like"/>
    <property type="match status" value="1"/>
</dbReference>
<keyword evidence="8 9" id="KW-0234">DNA repair</keyword>
<evidence type="ECO:0000256" key="8">
    <source>
        <dbReference type="ARBA" id="ARBA00023204"/>
    </source>
</evidence>
<dbReference type="Proteomes" id="UP000056466">
    <property type="component" value="Chromosome"/>
</dbReference>
<dbReference type="InterPro" id="IPR018246">
    <property type="entry name" value="AP_endonuc_F2_Zn_BS"/>
</dbReference>
<feature type="binding site" evidence="9">
    <location>
        <position position="232"/>
    </location>
    <ligand>
        <name>Zn(2+)</name>
        <dbReference type="ChEBI" id="CHEBI:29105"/>
        <label>3</label>
    </ligand>
</feature>
<evidence type="ECO:0000259" key="10">
    <source>
        <dbReference type="Pfam" id="PF01261"/>
    </source>
</evidence>
<evidence type="ECO:0000256" key="1">
    <source>
        <dbReference type="ARBA" id="ARBA00005340"/>
    </source>
</evidence>
<feature type="binding site" evidence="9">
    <location>
        <position position="217"/>
    </location>
    <ligand>
        <name>Zn(2+)</name>
        <dbReference type="ChEBI" id="CHEBI:29105"/>
        <label>2</label>
    </ligand>
</feature>
<keyword evidence="6 9" id="KW-0378">Hydrolase</keyword>
<feature type="binding site" evidence="9">
    <location>
        <position position="70"/>
    </location>
    <ligand>
        <name>Zn(2+)</name>
        <dbReference type="ChEBI" id="CHEBI:29105"/>
        <label>1</label>
    </ligand>
</feature>
<feature type="binding site" evidence="9">
    <location>
        <position position="110"/>
    </location>
    <ligand>
        <name>Zn(2+)</name>
        <dbReference type="ChEBI" id="CHEBI:29105"/>
        <label>1</label>
    </ligand>
</feature>
<feature type="binding site" evidence="9">
    <location>
        <position position="183"/>
    </location>
    <ligand>
        <name>Zn(2+)</name>
        <dbReference type="ChEBI" id="CHEBI:29105"/>
        <label>3</label>
    </ligand>
</feature>
<dbReference type="NCBIfam" id="NF002199">
    <property type="entry name" value="PRK01060.1-4"/>
    <property type="match status" value="1"/>
</dbReference>
<gene>
    <name evidence="9 11" type="primary">nfo</name>
    <name evidence="11" type="ORF">AB162_342</name>
</gene>
<comment type="catalytic activity">
    <reaction evidence="9">
        <text>Endonucleolytic cleavage to 5'-phosphooligonucleotide end-products.</text>
        <dbReference type="EC" id="3.1.21.2"/>
    </reaction>
</comment>
<dbReference type="KEGG" id="bcig:AB162_342"/>
<dbReference type="GO" id="GO:0008833">
    <property type="term" value="F:deoxyribonuclease IV (phage-T4-induced) activity"/>
    <property type="evidence" value="ECO:0007669"/>
    <property type="project" value="UniProtKB-UniRule"/>
</dbReference>
<accession>A0A0K2BKS5</accession>
<dbReference type="InterPro" id="IPR036237">
    <property type="entry name" value="Xyl_isomerase-like_sf"/>
</dbReference>
<evidence type="ECO:0000256" key="3">
    <source>
        <dbReference type="ARBA" id="ARBA00022723"/>
    </source>
</evidence>
<dbReference type="InterPro" id="IPR001719">
    <property type="entry name" value="AP_endonuc_2"/>
</dbReference>
<evidence type="ECO:0000256" key="7">
    <source>
        <dbReference type="ARBA" id="ARBA00022833"/>
    </source>
</evidence>
<dbReference type="PROSITE" id="PS51432">
    <property type="entry name" value="AP_NUCLEASE_F2_4"/>
    <property type="match status" value="1"/>
</dbReference>
<comment type="similarity">
    <text evidence="1 9">Belongs to the AP endonuclease 2 family.</text>
</comment>
<dbReference type="Gene3D" id="3.20.20.150">
    <property type="entry name" value="Divalent-metal-dependent TIM barrel enzymes"/>
    <property type="match status" value="1"/>
</dbReference>
<dbReference type="Pfam" id="PF01261">
    <property type="entry name" value="AP_endonuc_2"/>
    <property type="match status" value="1"/>
</dbReference>
<dbReference type="PROSITE" id="PS00731">
    <property type="entry name" value="AP_NUCLEASE_F2_3"/>
    <property type="match status" value="1"/>
</dbReference>
<dbReference type="FunFam" id="3.20.20.150:FF:000001">
    <property type="entry name" value="Probable endonuclease 4"/>
    <property type="match status" value="1"/>
</dbReference>
<dbReference type="EMBL" id="CP011787">
    <property type="protein sequence ID" value="AKZ65935.1"/>
    <property type="molecule type" value="Genomic_DNA"/>
</dbReference>
<sequence length="287" mass="32375">MGKFIGAHVSATDGLYKAVIRANALQATALSFFIKNNLQWNTAPLTIKAIDCFRAACAEYHYNKDQILPHNSYLINLSHPVKYQLEKSRAAFIEEIRRCDQLGINLLNFHPGSHLQQMNEETSLNIIADSINIALDKTVNVTLVVENTAGQGSNMGFRFEQLAEIIRQVNDKNRIGICIDTCHAFAAGYDLRTETTCNVTFNQFDDIIGFKYLRGMHLNDAKVDYGSKIDRHQSLGKGNIGKTVFMWIMANKNFDNIPMILETINPNIWSKEIAWLKTNLVSDTNTN</sequence>
<feature type="domain" description="Xylose isomerase-like TIM barrel" evidence="10">
    <location>
        <begin position="27"/>
        <end position="278"/>
    </location>
</feature>
<keyword evidence="5 9" id="KW-0227">DNA damage</keyword>
<dbReference type="GO" id="GO:0008270">
    <property type="term" value="F:zinc ion binding"/>
    <property type="evidence" value="ECO:0007669"/>
    <property type="project" value="UniProtKB-UniRule"/>
</dbReference>
<dbReference type="CDD" id="cd00019">
    <property type="entry name" value="AP2Ec"/>
    <property type="match status" value="1"/>
</dbReference>
<dbReference type="HAMAP" id="MF_00152">
    <property type="entry name" value="Nfo"/>
    <property type="match status" value="1"/>
</dbReference>
<dbReference type="InterPro" id="IPR013022">
    <property type="entry name" value="Xyl_isomerase-like_TIM-brl"/>
</dbReference>
<feature type="binding site" evidence="9">
    <location>
        <position position="230"/>
    </location>
    <ligand>
        <name>Zn(2+)</name>
        <dbReference type="ChEBI" id="CHEBI:29105"/>
        <label>3</label>
    </ligand>
</feature>
<dbReference type="SMART" id="SM00518">
    <property type="entry name" value="AP2Ec"/>
    <property type="match status" value="1"/>
</dbReference>
<evidence type="ECO:0000256" key="6">
    <source>
        <dbReference type="ARBA" id="ARBA00022801"/>
    </source>
</evidence>
<dbReference type="RefSeq" id="WP_053096917.1">
    <property type="nucleotide sequence ID" value="NZ_CP011787.1"/>
</dbReference>
<proteinExistence type="inferred from homology"/>
<comment type="function">
    <text evidence="9">Endonuclease IV plays a role in DNA repair. It cleaves phosphodiester bonds at apurinic or apyrimidinic (AP) sites, generating a 3'-hydroxyl group and a 5'-terminal sugar phosphate.</text>
</comment>
<keyword evidence="2 9" id="KW-0540">Nuclease</keyword>
<feature type="binding site" evidence="9">
    <location>
        <position position="146"/>
    </location>
    <ligand>
        <name>Zn(2+)</name>
        <dbReference type="ChEBI" id="CHEBI:29105"/>
        <label>1</label>
    </ligand>
</feature>
<feature type="binding site" evidence="9">
    <location>
        <position position="262"/>
    </location>
    <ligand>
        <name>Zn(2+)</name>
        <dbReference type="ChEBI" id="CHEBI:29105"/>
        <label>2</label>
    </ligand>
</feature>
<evidence type="ECO:0000256" key="5">
    <source>
        <dbReference type="ARBA" id="ARBA00022763"/>
    </source>
</evidence>
<dbReference type="OrthoDB" id="9805666at2"/>
<dbReference type="EC" id="3.1.21.2" evidence="9"/>
<keyword evidence="7 9" id="KW-0862">Zinc</keyword>
<evidence type="ECO:0000256" key="2">
    <source>
        <dbReference type="ARBA" id="ARBA00022722"/>
    </source>
</evidence>
<dbReference type="GO" id="GO:0003677">
    <property type="term" value="F:DNA binding"/>
    <property type="evidence" value="ECO:0007669"/>
    <property type="project" value="InterPro"/>
</dbReference>